<dbReference type="AlphaFoldDB" id="A0A9X2ADN6"/>
<evidence type="ECO:0000313" key="1">
    <source>
        <dbReference type="EMBL" id="MCI0182517.1"/>
    </source>
</evidence>
<proteinExistence type="predicted"/>
<gene>
    <name evidence="1" type="ORF">MM817_00777</name>
</gene>
<dbReference type="Proteomes" id="UP001139263">
    <property type="component" value="Unassembled WGS sequence"/>
</dbReference>
<organism evidence="1 2">
    <name type="scientific">Sulfoacidibacillus ferrooxidans</name>
    <dbReference type="NCBI Taxonomy" id="2005001"/>
    <lineage>
        <taxon>Bacteria</taxon>
        <taxon>Bacillati</taxon>
        <taxon>Bacillota</taxon>
        <taxon>Bacilli</taxon>
        <taxon>Bacillales</taxon>
        <taxon>Alicyclobacillaceae</taxon>
        <taxon>Sulfoacidibacillus</taxon>
    </lineage>
</organism>
<comment type="caution">
    <text evidence="1">The sequence shown here is derived from an EMBL/GenBank/DDBJ whole genome shotgun (WGS) entry which is preliminary data.</text>
</comment>
<keyword evidence="2" id="KW-1185">Reference proteome</keyword>
<accession>A0A9X2ADN6</accession>
<dbReference type="EMBL" id="JALBUF010000001">
    <property type="protein sequence ID" value="MCI0182517.1"/>
    <property type="molecule type" value="Genomic_DNA"/>
</dbReference>
<protein>
    <submittedName>
        <fullName evidence="1">Uncharacterized protein</fullName>
    </submittedName>
</protein>
<sequence length="51" mass="5847">MWMDSSVRVERTVLLVMAKVLMEEKVAQRILDIRQEENAEAFDIRISAAPG</sequence>
<evidence type="ECO:0000313" key="2">
    <source>
        <dbReference type="Proteomes" id="UP001139263"/>
    </source>
</evidence>
<name>A0A9X2ADN6_9BACL</name>
<reference evidence="1" key="1">
    <citation type="submission" date="2022-03" db="EMBL/GenBank/DDBJ databases">
        <title>Draft Genome Sequence of Firmicute Strain S0AB, a Heterotrophic Iron/Sulfur-Oxidizing Extreme Acidophile.</title>
        <authorList>
            <person name="Vergara E."/>
            <person name="Pakostova E."/>
            <person name="Johnson D.B."/>
            <person name="Holmes D.S."/>
        </authorList>
    </citation>
    <scope>NUCLEOTIDE SEQUENCE</scope>
    <source>
        <strain evidence="1">S0AB</strain>
    </source>
</reference>